<comment type="subunit">
    <text evidence="2">Homodimer.</text>
</comment>
<evidence type="ECO:0000256" key="5">
    <source>
        <dbReference type="ARBA" id="ARBA00022833"/>
    </source>
</evidence>
<dbReference type="PROSITE" id="PS50808">
    <property type="entry name" value="ZF_BED"/>
    <property type="match status" value="1"/>
</dbReference>
<dbReference type="OrthoDB" id="1112698at2759"/>
<evidence type="ECO:0000256" key="8">
    <source>
        <dbReference type="ARBA" id="ARBA00023163"/>
    </source>
</evidence>
<dbReference type="GeneID" id="108858566"/>
<evidence type="ECO:0000256" key="4">
    <source>
        <dbReference type="ARBA" id="ARBA00022771"/>
    </source>
</evidence>
<dbReference type="PANTHER" id="PTHR46481">
    <property type="entry name" value="ZINC FINGER BED DOMAIN-CONTAINING PROTEIN 4"/>
    <property type="match status" value="1"/>
</dbReference>
<keyword evidence="3" id="KW-0479">Metal-binding</keyword>
<evidence type="ECO:0000313" key="12">
    <source>
        <dbReference type="Proteomes" id="UP000504610"/>
    </source>
</evidence>
<name>A0A6J0NTG4_RAPSA</name>
<reference evidence="13" key="2">
    <citation type="submission" date="2025-08" db="UniProtKB">
        <authorList>
            <consortium name="RefSeq"/>
        </authorList>
    </citation>
    <scope>IDENTIFICATION</scope>
    <source>
        <tissue evidence="13">Leaf</tissue>
    </source>
</reference>
<dbReference type="AlphaFoldDB" id="A0A6J0NTG4"/>
<keyword evidence="12" id="KW-1185">Reference proteome</keyword>
<dbReference type="SMART" id="SM00614">
    <property type="entry name" value="ZnF_BED"/>
    <property type="match status" value="1"/>
</dbReference>
<dbReference type="KEGG" id="rsz:108858566"/>
<dbReference type="GO" id="GO:0046983">
    <property type="term" value="F:protein dimerization activity"/>
    <property type="evidence" value="ECO:0007669"/>
    <property type="project" value="InterPro"/>
</dbReference>
<keyword evidence="8" id="KW-0804">Transcription</keyword>
<dbReference type="Pfam" id="PF05699">
    <property type="entry name" value="Dimer_Tnp_hAT"/>
    <property type="match status" value="1"/>
</dbReference>
<dbReference type="GO" id="GO:0003677">
    <property type="term" value="F:DNA binding"/>
    <property type="evidence" value="ECO:0007669"/>
    <property type="project" value="UniProtKB-KW"/>
</dbReference>
<evidence type="ECO:0000256" key="9">
    <source>
        <dbReference type="ARBA" id="ARBA00023242"/>
    </source>
</evidence>
<dbReference type="SUPFAM" id="SSF57667">
    <property type="entry name" value="beta-beta-alpha zinc fingers"/>
    <property type="match status" value="1"/>
</dbReference>
<sequence length="715" mass="81739">MASSSFTNDQTDVEMQFQDQEYQETNATSQTQADKVKKMVVPRSTVWEHFTRTKENRNKCICHHCQKTFSCASKSGTSNLKQHLQICKEHKVWLTSQQKNQQKIGNGGNLKASKVSEALWKEACNELVVLAELPLSFIESTAFKYFCDKVNLPKTHSRRSLTRNIVEMFVKRKAALKNLLITSKQRVSLTTDIWVSQVTGASYMVITAHFIDDEWQLKKLIIGFKYVMDHKGQTISTVLLQCLADWGLERLFCITVDNASANTSALKRFHEVFSSKSPDAFVLDGNFFHMRCAAHIINLIAKEGLSDLSENVLAIRNAVQYVRSSTPRLHAFDQRVTTGKMTRGSLPLDVKTRWNSTFLMLSRALQFKIAFDRMEAEDRLYNDYFLEVDNGVKRCGPPTSRDWKAVEKLIRFLVIFYNSTLIVSASSKVNAFKCYGEIVTIERNLTGLVSSLDSELKLRASEMLKKFSKYWGGMKGVNKMLILATIFDPTQKMHFAKLCFEKLYGKDSFEAKEMTKTVTDLLTSMFKEYSMRFKRASGQASQEAEASAVPGPDSQEQGVERMELVVEDFGYERMDAVYKELVAEIGEDTRDELEVYLKEAVVTQKLLPGMEFDVLSWWKMHRVKYPVLAEMARDLLAMQVSSVASESAFSTSGRILEPHRSCLTHYMIEVIMCTEQWLHADIKLKETIITNEQILEDVEELDKLEKEFEAHNLGD</sequence>
<dbReference type="GO" id="GO:0008270">
    <property type="term" value="F:zinc ion binding"/>
    <property type="evidence" value="ECO:0007669"/>
    <property type="project" value="UniProtKB-KW"/>
</dbReference>
<evidence type="ECO:0000256" key="2">
    <source>
        <dbReference type="ARBA" id="ARBA00011738"/>
    </source>
</evidence>
<evidence type="ECO:0000256" key="6">
    <source>
        <dbReference type="ARBA" id="ARBA00023015"/>
    </source>
</evidence>
<evidence type="ECO:0000256" key="3">
    <source>
        <dbReference type="ARBA" id="ARBA00022723"/>
    </source>
</evidence>
<dbReference type="SUPFAM" id="SSF53098">
    <property type="entry name" value="Ribonuclease H-like"/>
    <property type="match status" value="1"/>
</dbReference>
<dbReference type="GO" id="GO:0005634">
    <property type="term" value="C:nucleus"/>
    <property type="evidence" value="ECO:0007669"/>
    <property type="project" value="UniProtKB-SubCell"/>
</dbReference>
<evidence type="ECO:0000256" key="7">
    <source>
        <dbReference type="ARBA" id="ARBA00023125"/>
    </source>
</evidence>
<feature type="domain" description="BED-type" evidence="11">
    <location>
        <begin position="41"/>
        <end position="97"/>
    </location>
</feature>
<keyword evidence="7" id="KW-0238">DNA-binding</keyword>
<dbReference type="InterPro" id="IPR012337">
    <property type="entry name" value="RNaseH-like_sf"/>
</dbReference>
<dbReference type="InterPro" id="IPR036236">
    <property type="entry name" value="Znf_C2H2_sf"/>
</dbReference>
<evidence type="ECO:0000256" key="10">
    <source>
        <dbReference type="PROSITE-ProRule" id="PRU00027"/>
    </source>
</evidence>
<keyword evidence="4 10" id="KW-0863">Zinc-finger</keyword>
<reference evidence="12" key="1">
    <citation type="journal article" date="2019" name="Database">
        <title>The radish genome database (RadishGD): an integrated information resource for radish genomics.</title>
        <authorList>
            <person name="Yu H.J."/>
            <person name="Baek S."/>
            <person name="Lee Y.J."/>
            <person name="Cho A."/>
            <person name="Mun J.H."/>
        </authorList>
    </citation>
    <scope>NUCLEOTIDE SEQUENCE [LARGE SCALE GENOMIC DNA]</scope>
    <source>
        <strain evidence="12">cv. WK10039</strain>
    </source>
</reference>
<dbReference type="InterPro" id="IPR003656">
    <property type="entry name" value="Znf_BED"/>
</dbReference>
<evidence type="ECO:0000256" key="1">
    <source>
        <dbReference type="ARBA" id="ARBA00004123"/>
    </source>
</evidence>
<comment type="subcellular location">
    <subcellularLocation>
        <location evidence="1">Nucleus</location>
    </subcellularLocation>
</comment>
<dbReference type="InterPro" id="IPR052035">
    <property type="entry name" value="ZnF_BED_domain_contain"/>
</dbReference>
<organism evidence="12 13">
    <name type="scientific">Raphanus sativus</name>
    <name type="common">Radish</name>
    <name type="synonym">Raphanus raphanistrum var. sativus</name>
    <dbReference type="NCBI Taxonomy" id="3726"/>
    <lineage>
        <taxon>Eukaryota</taxon>
        <taxon>Viridiplantae</taxon>
        <taxon>Streptophyta</taxon>
        <taxon>Embryophyta</taxon>
        <taxon>Tracheophyta</taxon>
        <taxon>Spermatophyta</taxon>
        <taxon>Magnoliopsida</taxon>
        <taxon>eudicotyledons</taxon>
        <taxon>Gunneridae</taxon>
        <taxon>Pentapetalae</taxon>
        <taxon>rosids</taxon>
        <taxon>malvids</taxon>
        <taxon>Brassicales</taxon>
        <taxon>Brassicaceae</taxon>
        <taxon>Brassiceae</taxon>
        <taxon>Raphanus</taxon>
    </lineage>
</organism>
<gene>
    <name evidence="13" type="primary">LOC108858566</name>
</gene>
<protein>
    <submittedName>
        <fullName evidence="13">Zinc finger BED domain-containing protein RICESLEEPER 2-like</fullName>
    </submittedName>
</protein>
<accession>A0A6J0NTG4</accession>
<keyword evidence="5" id="KW-0862">Zinc</keyword>
<proteinExistence type="predicted"/>
<dbReference type="RefSeq" id="XP_018487979.1">
    <property type="nucleotide sequence ID" value="XM_018632477.2"/>
</dbReference>
<dbReference type="Pfam" id="PF14372">
    <property type="entry name" value="hAT-like_RNase-H"/>
    <property type="match status" value="1"/>
</dbReference>
<dbReference type="Proteomes" id="UP000504610">
    <property type="component" value="Chromosome 5"/>
</dbReference>
<evidence type="ECO:0000313" key="13">
    <source>
        <dbReference type="RefSeq" id="XP_018487979.1"/>
    </source>
</evidence>
<evidence type="ECO:0000259" key="11">
    <source>
        <dbReference type="PROSITE" id="PS50808"/>
    </source>
</evidence>
<keyword evidence="9" id="KW-0539">Nucleus</keyword>
<dbReference type="PANTHER" id="PTHR46481:SF2">
    <property type="entry name" value="BED-TYPE DOMAIN-CONTAINING PROTEIN"/>
    <property type="match status" value="1"/>
</dbReference>
<keyword evidence="6" id="KW-0805">Transcription regulation</keyword>
<dbReference type="InterPro" id="IPR025525">
    <property type="entry name" value="hAT-like_transposase_RNase-H"/>
</dbReference>
<dbReference type="Pfam" id="PF02892">
    <property type="entry name" value="zf-BED"/>
    <property type="match status" value="1"/>
</dbReference>
<dbReference type="InterPro" id="IPR008906">
    <property type="entry name" value="HATC_C_dom"/>
</dbReference>